<dbReference type="InterPro" id="IPR050836">
    <property type="entry name" value="SDS22/Internalin_LRR"/>
</dbReference>
<keyword evidence="5" id="KW-1185">Reference proteome</keyword>
<dbReference type="Proteomes" id="UP000038009">
    <property type="component" value="Unassembled WGS sequence"/>
</dbReference>
<dbReference type="InterPro" id="IPR003591">
    <property type="entry name" value="Leu-rich_rpt_typical-subtyp"/>
</dbReference>
<keyword evidence="2" id="KW-0677">Repeat</keyword>
<dbReference type="OMA" id="HTAGNVR"/>
<dbReference type="Pfam" id="PF12799">
    <property type="entry name" value="LRR_4"/>
    <property type="match status" value="1"/>
</dbReference>
<feature type="compositionally biased region" description="Low complexity" evidence="3">
    <location>
        <begin position="1767"/>
        <end position="1782"/>
    </location>
</feature>
<name>A0A0N0P7Z8_LEPSE</name>
<dbReference type="PROSITE" id="PS51450">
    <property type="entry name" value="LRR"/>
    <property type="match status" value="5"/>
</dbReference>
<feature type="compositionally biased region" description="Polar residues" evidence="3">
    <location>
        <begin position="1"/>
        <end position="12"/>
    </location>
</feature>
<dbReference type="SUPFAM" id="SSF52058">
    <property type="entry name" value="L domain-like"/>
    <property type="match status" value="2"/>
</dbReference>
<dbReference type="VEuPathDB" id="TriTrypDB:Lsey_0036_0310"/>
<dbReference type="InterPro" id="IPR001611">
    <property type="entry name" value="Leu-rich_rpt"/>
</dbReference>
<evidence type="ECO:0000313" key="4">
    <source>
        <dbReference type="EMBL" id="KPI88937.1"/>
    </source>
</evidence>
<dbReference type="OrthoDB" id="1517790at2759"/>
<comment type="caution">
    <text evidence="4">The sequence shown here is derived from an EMBL/GenBank/DDBJ whole genome shotgun (WGS) entry which is preliminary data.</text>
</comment>
<dbReference type="Pfam" id="PF13516">
    <property type="entry name" value="LRR_6"/>
    <property type="match status" value="1"/>
</dbReference>
<dbReference type="InterPro" id="IPR025875">
    <property type="entry name" value="Leu-rich_rpt_4"/>
</dbReference>
<dbReference type="InterPro" id="IPR032675">
    <property type="entry name" value="LRR_dom_sf"/>
</dbReference>
<feature type="region of interest" description="Disordered" evidence="3">
    <location>
        <begin position="1"/>
        <end position="26"/>
    </location>
</feature>
<dbReference type="SMART" id="SM00369">
    <property type="entry name" value="LRR_TYP"/>
    <property type="match status" value="14"/>
</dbReference>
<feature type="region of interest" description="Disordered" evidence="3">
    <location>
        <begin position="1767"/>
        <end position="1809"/>
    </location>
</feature>
<dbReference type="EMBL" id="LJSK01000036">
    <property type="protein sequence ID" value="KPI88937.1"/>
    <property type="molecule type" value="Genomic_DNA"/>
</dbReference>
<dbReference type="SMART" id="SM00364">
    <property type="entry name" value="LRR_BAC"/>
    <property type="match status" value="8"/>
</dbReference>
<dbReference type="SUPFAM" id="SSF52075">
    <property type="entry name" value="Outer arm dynein light chain 1"/>
    <property type="match status" value="1"/>
</dbReference>
<evidence type="ECO:0000256" key="3">
    <source>
        <dbReference type="SAM" id="MobiDB-lite"/>
    </source>
</evidence>
<evidence type="ECO:0008006" key="6">
    <source>
        <dbReference type="Google" id="ProtNLM"/>
    </source>
</evidence>
<dbReference type="Pfam" id="PF13855">
    <property type="entry name" value="LRR_8"/>
    <property type="match status" value="1"/>
</dbReference>
<dbReference type="Gene3D" id="3.80.10.10">
    <property type="entry name" value="Ribonuclease Inhibitor"/>
    <property type="match status" value="7"/>
</dbReference>
<dbReference type="PANTHER" id="PTHR46652:SF3">
    <property type="entry name" value="LEUCINE-RICH REPEAT-CONTAINING PROTEIN 9"/>
    <property type="match status" value="1"/>
</dbReference>
<evidence type="ECO:0000256" key="1">
    <source>
        <dbReference type="ARBA" id="ARBA00022614"/>
    </source>
</evidence>
<gene>
    <name evidence="4" type="ORF">ABL78_1982</name>
</gene>
<organism evidence="4 5">
    <name type="scientific">Leptomonas seymouri</name>
    <dbReference type="NCBI Taxonomy" id="5684"/>
    <lineage>
        <taxon>Eukaryota</taxon>
        <taxon>Discoba</taxon>
        <taxon>Euglenozoa</taxon>
        <taxon>Kinetoplastea</taxon>
        <taxon>Metakinetoplastina</taxon>
        <taxon>Trypanosomatida</taxon>
        <taxon>Trypanosomatidae</taxon>
        <taxon>Leishmaniinae</taxon>
        <taxon>Leptomonas</taxon>
    </lineage>
</organism>
<evidence type="ECO:0000313" key="5">
    <source>
        <dbReference type="Proteomes" id="UP000038009"/>
    </source>
</evidence>
<reference evidence="4 5" key="1">
    <citation type="journal article" date="2015" name="PLoS Pathog.">
        <title>Leptomonas seymouri: Adaptations to the Dixenous Life Cycle Analyzed by Genome Sequencing, Transcriptome Profiling and Co-infection with Leishmania donovani.</title>
        <authorList>
            <person name="Kraeva N."/>
            <person name="Butenko A."/>
            <person name="Hlavacova J."/>
            <person name="Kostygov A."/>
            <person name="Myskova J."/>
            <person name="Grybchuk D."/>
            <person name="Lestinova T."/>
            <person name="Votypka J."/>
            <person name="Volf P."/>
            <person name="Opperdoes F."/>
            <person name="Flegontov P."/>
            <person name="Lukes J."/>
            <person name="Yurchenko V."/>
        </authorList>
    </citation>
    <scope>NUCLEOTIDE SEQUENCE [LARGE SCALE GENOMIC DNA]</scope>
    <source>
        <strain evidence="4 5">ATCC 30220</strain>
    </source>
</reference>
<proteinExistence type="predicted"/>
<dbReference type="SMART" id="SM00365">
    <property type="entry name" value="LRR_SD22"/>
    <property type="match status" value="7"/>
</dbReference>
<sequence length="1809" mass="195046">MSSRTMSFTERGSGTRVPTPPPAPPSILSHVHIEQLRQQLSNALQKHPELRDLLGVCAESNDWTVEEARQRPDSIVTMELFLLQVHQVPLVHYFPNLVTIKFMNVGLESTADFAALTHVEELWLADNNIRVIEGLDNMTKLRRLFLQDNCITSLEGLPPLRHLREMWLSGNQLQRLTHLTPLRKLRTLYVARNPIEYLDGAFSKDMAHLHDINLSGCHIADIAQLCYLQQLPCLRNLWLADPLFGDNAICRMSNYTTLALTMLDSLDSLDGVYVTAEQRSLVESIVGRKRLYYEMRVQMLETHLVLLARHAERCAIRETAQSAGALAQLYACIQPVEMELLERQLYRGSGNSGKISSGSLFHNSADAQLPATTPTAAVESAQLESLRLQLARAVGTCEIQEQKTMLRLAQATTVASIEAQLLKERLAVELYTGGNVRLEPVSSSHEFFTSVDELMQSRFNRDLFEQQFSITSVKVKSVRRIVNCGLRHRFDHRVKELHADLANPQHRSRFVGLFGVVPTSQEGQGACLQHALLRGAAADDGVFASAPSAASWDRKGNYACYAPYTPTPADEGVPLTDSLFYADEARLRALSGGRDGCVGADGALSASGPNLSLCTSQVYSDPSGSGDALTCHGQLVLYRVYLDKAVSALGTAGSGAPREDGAGSRSGQYVQSFVQRAGRVPKGDYGAGITAAYRVLPSDVPGAVNADKPVDAALKPTPSYVWYCFDRSLVLADCVVDYCYTVTAFRSASSFIAAHSAAPALLDRTSAMSLLYTLCVPCSVGAPANSGNVGNTNKEKSAAVVADVGRDVREDLLSCAMPLLQFIQWCGEPPNEQCHRSSANTCNSQLYKHKVRPVETGHGGNTLKVIATKEASEAVSSAVAVLGEAVASQLLNSTRKNVVNSGAEDVSVCTVNCTEGTQRPLQAGDVERYAASMHVTAGSNGPLTLCVLRGLGLTAVWKDFACPLLASVTTLDLSQNSLTEFSWFAIAKEAPMLQKLNLRCNRLTSFHLDGSCLPALRTLDVSENLLANAEDFCSIRTAAPALEELEIRGNPLCAAQPRQESEARLLLYLAPPPSFNMSVSSTTALVKLNQHPIGAYPGTLAVQRYRRACIVGGSPRASPRTTRAVEYLAQRVKEASSGTGPAAAAALFSVDGVSVPERFVNAAVMQLEQWEAADTLDENLTEALRGQHTGSAASPAAPFGDDAAATAASQCLNECQDFCWNYGLLNTVAGLTSLLPNLCRVVLRGHSLTNIDPVLQLGRLECLDIAENRLTALPCLAGLRSLKGLVVDFNNLTSLPAQVGPLPALRMLSASGNQIAQVDVSCFLEGSSTEAPSGSAPTPPQLEALYISHNAIADMNVIYALRDITSLQILSVMGNPCTLPSTALLQRPEVDPKAAGEGTRQYLIHVFPQLKVLDGGSISAAEGARAREVYAGKINSDLLIEKSHSPPSAWAAVVNLNLSHCTLTEINLLEPFVGLEVLQLQHNLISFVSGLSTLTHLKALDLSHNRFGAAAWRSTDHASASSHSLPPSAQSTPYVALGDALAPLKLLESLSIEANQLTDLSVLKLRLPRLKFLNARNNDLQLLQRGLEHLPDLRELLLDQNKIRAFAADCLVANTKLVILSAESNAIKSMEGLRGCTRLEQLRLGANRLVELKSALADLQSCPLRSLVLVGNPVARKTNYRNFVISCFSHLVELDRRSITQEERERAATTRVAEYVAPPNVVIDMEFLAAASVTASSPPGLASLPMSAGVNGSGIPGVVAGIGSSGLPSRSRLSNQSAAILAGRRRGGGAGGSRGDRFNVNPRNRTYRR</sequence>
<protein>
    <recommendedName>
        <fullName evidence="6">Protein phosphatase 1 regulatory subunit 7</fullName>
    </recommendedName>
</protein>
<evidence type="ECO:0000256" key="2">
    <source>
        <dbReference type="ARBA" id="ARBA00022737"/>
    </source>
</evidence>
<accession>A0A0N0P7Z8</accession>
<dbReference type="PANTHER" id="PTHR46652">
    <property type="entry name" value="LEUCINE-RICH REPEAT AND IQ DOMAIN-CONTAINING PROTEIN 1-RELATED"/>
    <property type="match status" value="1"/>
</dbReference>
<keyword evidence="1" id="KW-0433">Leucine-rich repeat</keyword>